<reference evidence="1 2" key="1">
    <citation type="journal article" date="2016" name="Nat. Commun.">
        <title>Thousands of microbial genomes shed light on interconnected biogeochemical processes in an aquifer system.</title>
        <authorList>
            <person name="Anantharaman K."/>
            <person name="Brown C.T."/>
            <person name="Hug L.A."/>
            <person name="Sharon I."/>
            <person name="Castelle C.J."/>
            <person name="Probst A.J."/>
            <person name="Thomas B.C."/>
            <person name="Singh A."/>
            <person name="Wilkins M.J."/>
            <person name="Karaoz U."/>
            <person name="Brodie E.L."/>
            <person name="Williams K.H."/>
            <person name="Hubbard S.S."/>
            <person name="Banfield J.F."/>
        </authorList>
    </citation>
    <scope>NUCLEOTIDE SEQUENCE [LARGE SCALE GENOMIC DNA]</scope>
</reference>
<organism evidence="1 2">
    <name type="scientific">Candidatus Woykebacteria bacterium RBG_16_39_9b</name>
    <dbReference type="NCBI Taxonomy" id="1802595"/>
    <lineage>
        <taxon>Bacteria</taxon>
        <taxon>Candidatus Woykeibacteriota</taxon>
    </lineage>
</organism>
<dbReference type="EMBL" id="MHCR01000018">
    <property type="protein sequence ID" value="OGY25316.1"/>
    <property type="molecule type" value="Genomic_DNA"/>
</dbReference>
<proteinExistence type="predicted"/>
<name>A0A1G1WC91_9BACT</name>
<gene>
    <name evidence="1" type="ORF">A2134_00020</name>
</gene>
<evidence type="ECO:0000313" key="2">
    <source>
        <dbReference type="Proteomes" id="UP000178162"/>
    </source>
</evidence>
<dbReference type="STRING" id="1802595.A2134_00020"/>
<comment type="caution">
    <text evidence="1">The sequence shown here is derived from an EMBL/GenBank/DDBJ whole genome shotgun (WGS) entry which is preliminary data.</text>
</comment>
<accession>A0A1G1WC91</accession>
<protein>
    <submittedName>
        <fullName evidence="1">Uncharacterized protein</fullName>
    </submittedName>
</protein>
<sequence>MAEIIASTQAHLDIEDIRDDIVILKNGNASIVLQTSAVNFDLLSEGEQDAMIFAFAALLNSLTFPIQVVIRSKRMDISNYIRLLNRAKESQQNTLLAKQIDLYEGFIRELVSKNEVLDKRFYVVIPYTTINLAQTASNFSLFSFLLGKRGKKEVLDKWHTLEKARINLSPKREHVMKLLSRVGLKAKQLTTPELVELFYDTYNPTVAREQKVALATSEYSTPLVEPALEPILEATEGGSGGSNENT</sequence>
<evidence type="ECO:0000313" key="1">
    <source>
        <dbReference type="EMBL" id="OGY25316.1"/>
    </source>
</evidence>
<dbReference type="AlphaFoldDB" id="A0A1G1WC91"/>
<dbReference type="Proteomes" id="UP000178162">
    <property type="component" value="Unassembled WGS sequence"/>
</dbReference>